<protein>
    <submittedName>
        <fullName evidence="2">Uncharacterized protein</fullName>
    </submittedName>
</protein>
<dbReference type="EMBL" id="JAEPRB010000746">
    <property type="protein sequence ID" value="KAG2212522.1"/>
    <property type="molecule type" value="Genomic_DNA"/>
</dbReference>
<feature type="region of interest" description="Disordered" evidence="1">
    <location>
        <begin position="98"/>
        <end position="236"/>
    </location>
</feature>
<dbReference type="AlphaFoldDB" id="A0A8H7RK70"/>
<accession>A0A8H7RK70</accession>
<keyword evidence="3" id="KW-1185">Reference proteome</keyword>
<organism evidence="2 3">
    <name type="scientific">Circinella minor</name>
    <dbReference type="NCBI Taxonomy" id="1195481"/>
    <lineage>
        <taxon>Eukaryota</taxon>
        <taxon>Fungi</taxon>
        <taxon>Fungi incertae sedis</taxon>
        <taxon>Mucoromycota</taxon>
        <taxon>Mucoromycotina</taxon>
        <taxon>Mucoromycetes</taxon>
        <taxon>Mucorales</taxon>
        <taxon>Lichtheimiaceae</taxon>
        <taxon>Circinella</taxon>
    </lineage>
</organism>
<feature type="compositionally biased region" description="Basic and acidic residues" evidence="1">
    <location>
        <begin position="105"/>
        <end position="122"/>
    </location>
</feature>
<comment type="caution">
    <text evidence="2">The sequence shown here is derived from an EMBL/GenBank/DDBJ whole genome shotgun (WGS) entry which is preliminary data.</text>
</comment>
<proteinExistence type="predicted"/>
<dbReference type="Proteomes" id="UP000646827">
    <property type="component" value="Unassembled WGS sequence"/>
</dbReference>
<evidence type="ECO:0000313" key="3">
    <source>
        <dbReference type="Proteomes" id="UP000646827"/>
    </source>
</evidence>
<dbReference type="OrthoDB" id="3056903at2759"/>
<reference evidence="2 3" key="1">
    <citation type="submission" date="2020-12" db="EMBL/GenBank/DDBJ databases">
        <title>Metabolic potential, ecology and presence of endohyphal bacteria is reflected in genomic diversity of Mucoromycotina.</title>
        <authorList>
            <person name="Muszewska A."/>
            <person name="Okrasinska A."/>
            <person name="Steczkiewicz K."/>
            <person name="Drgas O."/>
            <person name="Orlowska M."/>
            <person name="Perlinska-Lenart U."/>
            <person name="Aleksandrzak-Piekarczyk T."/>
            <person name="Szatraj K."/>
            <person name="Zielenkiewicz U."/>
            <person name="Pilsyk S."/>
            <person name="Malc E."/>
            <person name="Mieczkowski P."/>
            <person name="Kruszewska J.S."/>
            <person name="Biernat P."/>
            <person name="Pawlowska J."/>
        </authorList>
    </citation>
    <scope>NUCLEOTIDE SEQUENCE [LARGE SCALE GENOMIC DNA]</scope>
    <source>
        <strain evidence="2 3">CBS 142.35</strain>
    </source>
</reference>
<feature type="compositionally biased region" description="Basic and acidic residues" evidence="1">
    <location>
        <begin position="132"/>
        <end position="186"/>
    </location>
</feature>
<feature type="compositionally biased region" description="Acidic residues" evidence="1">
    <location>
        <begin position="208"/>
        <end position="236"/>
    </location>
</feature>
<feature type="compositionally biased region" description="Basic and acidic residues" evidence="1">
    <location>
        <begin position="195"/>
        <end position="207"/>
    </location>
</feature>
<gene>
    <name evidence="2" type="ORF">INT45_011168</name>
</gene>
<evidence type="ECO:0000256" key="1">
    <source>
        <dbReference type="SAM" id="MobiDB-lite"/>
    </source>
</evidence>
<evidence type="ECO:0000313" key="2">
    <source>
        <dbReference type="EMBL" id="KAG2212522.1"/>
    </source>
</evidence>
<sequence>MIFRSKDALKKKLQESNCRTTNGIEVLHCDLYRIIEQKKPIIFILRQMFSYLQSIEVDFECFDNGVKVKDVAKKSYKPKKQRYVSDGRAPDTMLSLLRSAGRKNKNCDQETTLEGKKNDLPKDGTGGKTGNKKGERSSQMKEKKSKKDDGMCEDNGQVKEEERKTRREQLARLCEEKTRQVHEAYKQNKMKRRKEAKEREAKRLKAQDEDEDMSLVPEDDGSDSDGDGNGGDGDDT</sequence>
<name>A0A8H7RK70_9FUNG</name>